<dbReference type="GO" id="GO:0003676">
    <property type="term" value="F:nucleic acid binding"/>
    <property type="evidence" value="ECO:0007669"/>
    <property type="project" value="InterPro"/>
</dbReference>
<dbReference type="Proteomes" id="UP000193925">
    <property type="component" value="Chromosome AFERRI"/>
</dbReference>
<feature type="domain" description="Exonuclease" evidence="4">
    <location>
        <begin position="3"/>
        <end position="168"/>
    </location>
</feature>
<dbReference type="Pfam" id="PF00929">
    <property type="entry name" value="RNase_T"/>
    <property type="match status" value="1"/>
</dbReference>
<dbReference type="EMBL" id="LT841305">
    <property type="protein sequence ID" value="SMH64524.1"/>
    <property type="molecule type" value="Genomic_DNA"/>
</dbReference>
<dbReference type="InterPro" id="IPR012337">
    <property type="entry name" value="RNaseH-like_sf"/>
</dbReference>
<dbReference type="EMBL" id="CCCS020000035">
    <property type="protein sequence ID" value="CDQ10494.1"/>
    <property type="molecule type" value="Genomic_DNA"/>
</dbReference>
<dbReference type="PANTHER" id="PTHR30231">
    <property type="entry name" value="DNA POLYMERASE III SUBUNIT EPSILON"/>
    <property type="match status" value="1"/>
</dbReference>
<dbReference type="AlphaFoldDB" id="A0A060UVE4"/>
<dbReference type="Pfam" id="PF12843">
    <property type="entry name" value="QSregVF_b"/>
    <property type="match status" value="1"/>
</dbReference>
<keyword evidence="1" id="KW-0540">Nuclease</keyword>
<evidence type="ECO:0000256" key="2">
    <source>
        <dbReference type="ARBA" id="ARBA00022801"/>
    </source>
</evidence>
<dbReference type="PANTHER" id="PTHR30231:SF4">
    <property type="entry name" value="PROTEIN NEN2"/>
    <property type="match status" value="1"/>
</dbReference>
<dbReference type="InterPro" id="IPR013520">
    <property type="entry name" value="Ribonucl_H"/>
</dbReference>
<dbReference type="CDD" id="cd06127">
    <property type="entry name" value="DEDDh"/>
    <property type="match status" value="1"/>
</dbReference>
<evidence type="ECO:0000259" key="4">
    <source>
        <dbReference type="SMART" id="SM00479"/>
    </source>
</evidence>
<reference evidence="6 7" key="3">
    <citation type="submission" date="2017-03" db="EMBL/GenBank/DDBJ databases">
        <authorList>
            <person name="Regsiter A."/>
            <person name="William W."/>
        </authorList>
    </citation>
    <scope>NUCLEOTIDE SEQUENCE [LARGE SCALE GENOMIC DNA]</scope>
    <source>
        <strain evidence="6">PRJEB5721</strain>
    </source>
</reference>
<proteinExistence type="predicted"/>
<accession>A0A060UVE4</accession>
<dbReference type="SUPFAM" id="SSF53098">
    <property type="entry name" value="Ribonuclease H-like"/>
    <property type="match status" value="1"/>
</dbReference>
<gene>
    <name evidence="6" type="ORF">AFERRI_10557</name>
    <name evidence="5" type="ORF">AFERRI_400275</name>
</gene>
<evidence type="ECO:0000256" key="3">
    <source>
        <dbReference type="ARBA" id="ARBA00022839"/>
    </source>
</evidence>
<keyword evidence="3" id="KW-0269">Exonuclease</keyword>
<name>A0A060UVE4_9PROT</name>
<evidence type="ECO:0000313" key="5">
    <source>
        <dbReference type="EMBL" id="CDQ10494.1"/>
    </source>
</evidence>
<reference evidence="5" key="1">
    <citation type="submission" date="2014-03" db="EMBL/GenBank/DDBJ databases">
        <authorList>
            <person name="Genoscope - CEA"/>
        </authorList>
    </citation>
    <scope>NUCLEOTIDE SEQUENCE [LARGE SCALE GENOMIC DNA]</scope>
    <source>
        <strain evidence="5">CF27</strain>
    </source>
</reference>
<dbReference type="RefSeq" id="WP_035193002.1">
    <property type="nucleotide sequence ID" value="NZ_CCCS020000035.1"/>
</dbReference>
<dbReference type="GO" id="GO:0008408">
    <property type="term" value="F:3'-5' exonuclease activity"/>
    <property type="evidence" value="ECO:0007669"/>
    <property type="project" value="TreeGrafter"/>
</dbReference>
<dbReference type="GO" id="GO:0006259">
    <property type="term" value="P:DNA metabolic process"/>
    <property type="evidence" value="ECO:0007669"/>
    <property type="project" value="UniProtKB-ARBA"/>
</dbReference>
<dbReference type="SMART" id="SM00479">
    <property type="entry name" value="EXOIII"/>
    <property type="match status" value="1"/>
</dbReference>
<dbReference type="InterPro" id="IPR036397">
    <property type="entry name" value="RNaseH_sf"/>
</dbReference>
<organism evidence="5">
    <name type="scientific">Acidithiobacillus ferrivorans</name>
    <dbReference type="NCBI Taxonomy" id="160808"/>
    <lineage>
        <taxon>Bacteria</taxon>
        <taxon>Pseudomonadati</taxon>
        <taxon>Pseudomonadota</taxon>
        <taxon>Acidithiobacillia</taxon>
        <taxon>Acidithiobacillales</taxon>
        <taxon>Acidithiobacillaceae</taxon>
        <taxon>Acidithiobacillus</taxon>
    </lineage>
</organism>
<sequence>MAQVLIIDTETTGFIEPVEAVEVAWAQLDAGLITSDLDLAGKFQQRYKPDQPISFGAMATHHITDADLADCPPPTDFALPEDTTFLVGHNIDFDWNVIGKPDVPRICTLALSRRLWPDEMGHSLGAMMYRLLEDKEEARDLLKNAHSAYQDVLLTRILLQHILKKMPKVRTWERLWEASERARIPVTMPFGKHKGIAIADLPADYCDWLLKQTDMDPYVLVAIRQHRPLA</sequence>
<evidence type="ECO:0000256" key="1">
    <source>
        <dbReference type="ARBA" id="ARBA00022722"/>
    </source>
</evidence>
<keyword evidence="7" id="KW-1185">Reference proteome</keyword>
<protein>
    <submittedName>
        <fullName evidence="5 6">Exodeoxyribonuclease X</fullName>
    </submittedName>
</protein>
<dbReference type="InterPro" id="IPR024530">
    <property type="entry name" value="QSregVF_b"/>
</dbReference>
<keyword evidence="2" id="KW-0378">Hydrolase</keyword>
<evidence type="ECO:0000313" key="6">
    <source>
        <dbReference type="EMBL" id="SMH64524.1"/>
    </source>
</evidence>
<dbReference type="Gene3D" id="3.30.420.10">
    <property type="entry name" value="Ribonuclease H-like superfamily/Ribonuclease H"/>
    <property type="match status" value="1"/>
</dbReference>
<reference evidence="5" key="2">
    <citation type="submission" date="2014-07" db="EMBL/GenBank/DDBJ databases">
        <title>Initial genome analysis of the psychrotolerant acidophile Acidithiobacillus ferrivorans CF27: insights into iron and sulfur oxidation pathways and into biofilm formation.</title>
        <authorList>
            <person name="Talla E."/>
            <person name="Hedrich S."/>
            <person name="Mangenot S."/>
            <person name="Ji B."/>
            <person name="Johnson D.B."/>
            <person name="Barbe V."/>
            <person name="Bonnefoy V."/>
        </authorList>
    </citation>
    <scope>NUCLEOTIDE SEQUENCE [LARGE SCALE GENOMIC DNA]</scope>
    <source>
        <strain evidence="5">CF27</strain>
    </source>
</reference>
<evidence type="ECO:0000313" key="7">
    <source>
        <dbReference type="Proteomes" id="UP000193925"/>
    </source>
</evidence>